<dbReference type="PROSITE" id="PS50995">
    <property type="entry name" value="HTH_MARR_2"/>
    <property type="match status" value="1"/>
</dbReference>
<dbReference type="PANTHER" id="PTHR42756">
    <property type="entry name" value="TRANSCRIPTIONAL REGULATOR, MARR"/>
    <property type="match status" value="1"/>
</dbReference>
<dbReference type="SUPFAM" id="SSF46785">
    <property type="entry name" value="Winged helix' DNA-binding domain"/>
    <property type="match status" value="1"/>
</dbReference>
<dbReference type="PANTHER" id="PTHR42756:SF1">
    <property type="entry name" value="TRANSCRIPTIONAL REPRESSOR OF EMRAB OPERON"/>
    <property type="match status" value="1"/>
</dbReference>
<evidence type="ECO:0000313" key="5">
    <source>
        <dbReference type="EMBL" id="KRN54193.1"/>
    </source>
</evidence>
<dbReference type="Proteomes" id="UP000051658">
    <property type="component" value="Unassembled WGS sequence"/>
</dbReference>
<dbReference type="Pfam" id="PF01047">
    <property type="entry name" value="MarR"/>
    <property type="match status" value="1"/>
</dbReference>
<gene>
    <name evidence="5" type="ORF">IV74_GL001771</name>
</gene>
<dbReference type="EMBL" id="JQBS01000035">
    <property type="protein sequence ID" value="KRN54193.1"/>
    <property type="molecule type" value="Genomic_DNA"/>
</dbReference>
<evidence type="ECO:0000256" key="3">
    <source>
        <dbReference type="ARBA" id="ARBA00023163"/>
    </source>
</evidence>
<dbReference type="AlphaFoldDB" id="A0A0R2HMQ9"/>
<evidence type="ECO:0000313" key="6">
    <source>
        <dbReference type="Proteomes" id="UP000051658"/>
    </source>
</evidence>
<keyword evidence="1" id="KW-0805">Transcription regulation</keyword>
<protein>
    <submittedName>
        <fullName evidence="5">MarR family transcriptional regulator</fullName>
    </submittedName>
</protein>
<dbReference type="InterPro" id="IPR036388">
    <property type="entry name" value="WH-like_DNA-bd_sf"/>
</dbReference>
<comment type="caution">
    <text evidence="5">The sequence shown here is derived from an EMBL/GenBank/DDBJ whole genome shotgun (WGS) entry which is preliminary data.</text>
</comment>
<evidence type="ECO:0000256" key="2">
    <source>
        <dbReference type="ARBA" id="ARBA00023125"/>
    </source>
</evidence>
<dbReference type="RefSeq" id="WP_034569970.1">
    <property type="nucleotide sequence ID" value="NZ_JQBS01000035.1"/>
</dbReference>
<dbReference type="GO" id="GO:0003700">
    <property type="term" value="F:DNA-binding transcription factor activity"/>
    <property type="evidence" value="ECO:0007669"/>
    <property type="project" value="InterPro"/>
</dbReference>
<reference evidence="5 6" key="1">
    <citation type="journal article" date="2015" name="Genome Announc.">
        <title>Expanding the biotechnology potential of lactobacilli through comparative genomics of 213 strains and associated genera.</title>
        <authorList>
            <person name="Sun Z."/>
            <person name="Harris H.M."/>
            <person name="McCann A."/>
            <person name="Guo C."/>
            <person name="Argimon S."/>
            <person name="Zhang W."/>
            <person name="Yang X."/>
            <person name="Jeffery I.B."/>
            <person name="Cooney J.C."/>
            <person name="Kagawa T.F."/>
            <person name="Liu W."/>
            <person name="Song Y."/>
            <person name="Salvetti E."/>
            <person name="Wrobel A."/>
            <person name="Rasinkangas P."/>
            <person name="Parkhill J."/>
            <person name="Rea M.C."/>
            <person name="O'Sullivan O."/>
            <person name="Ritari J."/>
            <person name="Douillard F.P."/>
            <person name="Paul Ross R."/>
            <person name="Yang R."/>
            <person name="Briner A.E."/>
            <person name="Felis G.E."/>
            <person name="de Vos W.M."/>
            <person name="Barrangou R."/>
            <person name="Klaenhammer T.R."/>
            <person name="Caufield P.W."/>
            <person name="Cui Y."/>
            <person name="Zhang H."/>
            <person name="O'Toole P.W."/>
        </authorList>
    </citation>
    <scope>NUCLEOTIDE SEQUENCE [LARGE SCALE GENOMIC DNA]</scope>
    <source>
        <strain evidence="5 6">DSM 20623</strain>
    </source>
</reference>
<dbReference type="InterPro" id="IPR000835">
    <property type="entry name" value="HTH_MarR-typ"/>
</dbReference>
<keyword evidence="2" id="KW-0238">DNA-binding</keyword>
<keyword evidence="3" id="KW-0804">Transcription</keyword>
<keyword evidence="6" id="KW-1185">Reference proteome</keyword>
<dbReference type="SMART" id="SM00347">
    <property type="entry name" value="HTH_MARR"/>
    <property type="match status" value="1"/>
</dbReference>
<dbReference type="eggNOG" id="COG1846">
    <property type="taxonomic scope" value="Bacteria"/>
</dbReference>
<accession>A0A0R2HMQ9</accession>
<feature type="domain" description="HTH marR-type" evidence="4">
    <location>
        <begin position="1"/>
        <end position="151"/>
    </location>
</feature>
<dbReference type="GeneID" id="89588769"/>
<evidence type="ECO:0000259" key="4">
    <source>
        <dbReference type="PROSITE" id="PS50995"/>
    </source>
</evidence>
<name>A0A0R2HMQ9_CARDV</name>
<evidence type="ECO:0000256" key="1">
    <source>
        <dbReference type="ARBA" id="ARBA00023015"/>
    </source>
</evidence>
<proteinExistence type="predicted"/>
<dbReference type="Gene3D" id="1.10.10.10">
    <property type="entry name" value="Winged helix-like DNA-binding domain superfamily/Winged helix DNA-binding domain"/>
    <property type="match status" value="1"/>
</dbReference>
<dbReference type="InterPro" id="IPR036390">
    <property type="entry name" value="WH_DNA-bd_sf"/>
</dbReference>
<dbReference type="GO" id="GO:0003677">
    <property type="term" value="F:DNA binding"/>
    <property type="evidence" value="ECO:0007669"/>
    <property type="project" value="UniProtKB-KW"/>
</dbReference>
<sequence length="153" mass="17391">MKQFNSNFKEDSSQSIGLSFIKAYNNWHKKIKTELAAIGITHPQFVVLASLGYLEQSKNEIKQIEISKKSDIDVMTVSTILKNLEKQQLIQRSHSKIDTRAKVVMLTSIGRSKLNKALKIVEQIDKLFFSKLGANEEQFNALLHLLTEEGNND</sequence>
<organism evidence="5 6">
    <name type="scientific">Carnobacterium divergens DSM 20623</name>
    <dbReference type="NCBI Taxonomy" id="1449336"/>
    <lineage>
        <taxon>Bacteria</taxon>
        <taxon>Bacillati</taxon>
        <taxon>Bacillota</taxon>
        <taxon>Bacilli</taxon>
        <taxon>Lactobacillales</taxon>
        <taxon>Carnobacteriaceae</taxon>
        <taxon>Carnobacterium</taxon>
    </lineage>
</organism>
<dbReference type="PATRIC" id="fig|1449336.4.peg.1806"/>